<protein>
    <submittedName>
        <fullName evidence="3">Uncharacterized protein</fullName>
    </submittedName>
</protein>
<accession>A0A914DGW4</accession>
<feature type="compositionally biased region" description="Gly residues" evidence="1">
    <location>
        <begin position="407"/>
        <end position="416"/>
    </location>
</feature>
<dbReference type="AlphaFoldDB" id="A0A914DGW4"/>
<feature type="region of interest" description="Disordered" evidence="1">
    <location>
        <begin position="1"/>
        <end position="42"/>
    </location>
</feature>
<dbReference type="Pfam" id="PF01803">
    <property type="entry name" value="LIM_bind"/>
    <property type="match status" value="1"/>
</dbReference>
<feature type="compositionally biased region" description="Pro residues" evidence="1">
    <location>
        <begin position="373"/>
        <end position="386"/>
    </location>
</feature>
<dbReference type="PANTHER" id="PTHR10378">
    <property type="entry name" value="LIM DOMAIN-BINDING PROTEIN"/>
    <property type="match status" value="1"/>
</dbReference>
<evidence type="ECO:0000313" key="3">
    <source>
        <dbReference type="WBParaSite" id="ACRNAN_scaffold257.g30960.t1"/>
    </source>
</evidence>
<sequence>MPRKKPPDDPNAPPVPKAPRQRKKKEPAGKANTDPIKLEAPVGYDGPQPMGMPHIQNGIPGHHIIMEGMPTGPDGMPLPYGHPHPDYYYQGGPPPSVSNPHYAPSPHQPLPPPQHQFVEPDIPQNSYMSPHQGAVMPPHPGTPQPQQPMLIRFRHMPMMAPPWPHPYPPFLEYRDMPRKQYTLSRLLIPRYFRTLFDSGVKEMSYVMRSEGFECMSRSQPGACALECESVLIVTRHEKPVPAQVQTECRMLIEFAPFATTPHESSYRIKNWRIELKGCQEFISKDINVDNETQESLRHGITKSGLPHGALEYLKLCTILEPMQILMRESQTENLTPCGALKRILFNHYTKTHQQQPHLETPQPTMNPMGPMGPLNPPPMLPQPPVEEPTTKKPARKRVRNNAKNNAAGGGNAGGGASNAKKKNTNTNNTASPAPNGPNFSINPPSGVFPMHYGQNPAEVLIVGEPSMMGNEYGLYNVVPPGGPVGGVHNGPGMPMPMHSMPAPMPHRQCPPGFLGELDFSQSGGMPPAGLWPNSMPIGASPSSCAPHAPMPIGASGDM</sequence>
<dbReference type="WBParaSite" id="ACRNAN_scaffold257.g30960.t1">
    <property type="protein sequence ID" value="ACRNAN_scaffold257.g30960.t1"/>
    <property type="gene ID" value="ACRNAN_scaffold257.g30960"/>
</dbReference>
<dbReference type="Proteomes" id="UP000887540">
    <property type="component" value="Unplaced"/>
</dbReference>
<feature type="region of interest" description="Disordered" evidence="1">
    <location>
        <begin position="351"/>
        <end position="442"/>
    </location>
</feature>
<dbReference type="InterPro" id="IPR029005">
    <property type="entry name" value="LIM-bd/SEUSS"/>
</dbReference>
<reference evidence="3" key="1">
    <citation type="submission" date="2022-11" db="UniProtKB">
        <authorList>
            <consortium name="WormBaseParasite"/>
        </authorList>
    </citation>
    <scope>IDENTIFICATION</scope>
</reference>
<name>A0A914DGW4_9BILA</name>
<evidence type="ECO:0000256" key="1">
    <source>
        <dbReference type="SAM" id="MobiDB-lite"/>
    </source>
</evidence>
<proteinExistence type="predicted"/>
<keyword evidence="2" id="KW-1185">Reference proteome</keyword>
<feature type="compositionally biased region" description="Low complexity" evidence="1">
    <location>
        <begin position="360"/>
        <end position="372"/>
    </location>
</feature>
<organism evidence="2 3">
    <name type="scientific">Acrobeloides nanus</name>
    <dbReference type="NCBI Taxonomy" id="290746"/>
    <lineage>
        <taxon>Eukaryota</taxon>
        <taxon>Metazoa</taxon>
        <taxon>Ecdysozoa</taxon>
        <taxon>Nematoda</taxon>
        <taxon>Chromadorea</taxon>
        <taxon>Rhabditida</taxon>
        <taxon>Tylenchina</taxon>
        <taxon>Cephalobomorpha</taxon>
        <taxon>Cephaloboidea</taxon>
        <taxon>Cephalobidae</taxon>
        <taxon>Acrobeloides</taxon>
    </lineage>
</organism>
<feature type="compositionally biased region" description="Low complexity" evidence="1">
    <location>
        <begin position="424"/>
        <end position="438"/>
    </location>
</feature>
<evidence type="ECO:0000313" key="2">
    <source>
        <dbReference type="Proteomes" id="UP000887540"/>
    </source>
</evidence>